<dbReference type="RefSeq" id="WP_160919694.1">
    <property type="nucleotide sequence ID" value="NZ_WMEY01000003.1"/>
</dbReference>
<accession>A0A845F0B5</accession>
<organism evidence="2 3">
    <name type="scientific">Guptibacillus hwajinpoensis</name>
    <dbReference type="NCBI Taxonomy" id="208199"/>
    <lineage>
        <taxon>Bacteria</taxon>
        <taxon>Bacillati</taxon>
        <taxon>Bacillota</taxon>
        <taxon>Bacilli</taxon>
        <taxon>Bacillales</taxon>
        <taxon>Guptibacillaceae</taxon>
        <taxon>Guptibacillus</taxon>
    </lineage>
</organism>
<dbReference type="InterPro" id="IPR004360">
    <property type="entry name" value="Glyas_Fos-R_dOase_dom"/>
</dbReference>
<sequence>MTPILNRVSAVFIPVKNIEDAKEWYCDLLGLEADGDIIAGHLYIVPMNGTGLVLDSKIFSSETIFQTPAFHFDTKDIEAAFSFMKEKGIELVTEIENGHWFNFKDPDGNVLMICE</sequence>
<dbReference type="Proteomes" id="UP000447833">
    <property type="component" value="Unassembled WGS sequence"/>
</dbReference>
<dbReference type="Gene3D" id="3.10.180.10">
    <property type="entry name" value="2,3-Dihydroxybiphenyl 1,2-Dioxygenase, domain 1"/>
    <property type="match status" value="1"/>
</dbReference>
<protein>
    <submittedName>
        <fullName evidence="2">VOC family protein</fullName>
    </submittedName>
</protein>
<name>A0A845F0B5_9BACL</name>
<evidence type="ECO:0000313" key="2">
    <source>
        <dbReference type="EMBL" id="MYL64283.1"/>
    </source>
</evidence>
<dbReference type="Pfam" id="PF00903">
    <property type="entry name" value="Glyoxalase"/>
    <property type="match status" value="1"/>
</dbReference>
<evidence type="ECO:0000259" key="1">
    <source>
        <dbReference type="Pfam" id="PF00903"/>
    </source>
</evidence>
<reference evidence="2 3" key="1">
    <citation type="submission" date="2019-11" db="EMBL/GenBank/DDBJ databases">
        <title>Genome sequences of 17 halophilic strains isolated from different environments.</title>
        <authorList>
            <person name="Furrow R.E."/>
        </authorList>
    </citation>
    <scope>NUCLEOTIDE SEQUENCE [LARGE SCALE GENOMIC DNA]</scope>
    <source>
        <strain evidence="2 3">22506_14_FS</strain>
    </source>
</reference>
<dbReference type="EMBL" id="WMEY01000003">
    <property type="protein sequence ID" value="MYL64283.1"/>
    <property type="molecule type" value="Genomic_DNA"/>
</dbReference>
<dbReference type="InterPro" id="IPR029068">
    <property type="entry name" value="Glyas_Bleomycin-R_OHBP_Dase"/>
</dbReference>
<gene>
    <name evidence="2" type="ORF">GLW07_13070</name>
</gene>
<dbReference type="AlphaFoldDB" id="A0A845F0B5"/>
<proteinExistence type="predicted"/>
<feature type="domain" description="Glyoxalase/fosfomycin resistance/dioxygenase" evidence="1">
    <location>
        <begin position="10"/>
        <end position="112"/>
    </location>
</feature>
<comment type="caution">
    <text evidence="2">The sequence shown here is derived from an EMBL/GenBank/DDBJ whole genome shotgun (WGS) entry which is preliminary data.</text>
</comment>
<evidence type="ECO:0000313" key="3">
    <source>
        <dbReference type="Proteomes" id="UP000447833"/>
    </source>
</evidence>
<dbReference type="SUPFAM" id="SSF54593">
    <property type="entry name" value="Glyoxalase/Bleomycin resistance protein/Dihydroxybiphenyl dioxygenase"/>
    <property type="match status" value="1"/>
</dbReference>